<evidence type="ECO:0000256" key="6">
    <source>
        <dbReference type="ARBA" id="ARBA00022692"/>
    </source>
</evidence>
<evidence type="ECO:0000256" key="12">
    <source>
        <dbReference type="ARBA" id="ARBA00023098"/>
    </source>
</evidence>
<dbReference type="Gene3D" id="2.40.230.10">
    <property type="entry name" value="Phospholipase A1"/>
    <property type="match status" value="1"/>
</dbReference>
<dbReference type="PRINTS" id="PR01486">
    <property type="entry name" value="PHPHLIPASEA1"/>
</dbReference>
<evidence type="ECO:0000256" key="18">
    <source>
        <dbReference type="SAM" id="MobiDB-lite"/>
    </source>
</evidence>
<dbReference type="PANTHER" id="PTHR40457">
    <property type="entry name" value="PHOSPHOLIPASE A1"/>
    <property type="match status" value="1"/>
</dbReference>
<keyword evidence="10 16" id="KW-0106">Calcium</keyword>
<keyword evidence="12 17" id="KW-0443">Lipid metabolism</keyword>
<keyword evidence="11 17" id="KW-0442">Lipid degradation</keyword>
<organism evidence="19 20">
    <name type="scientific">Ramlibacter lithotrophicus</name>
    <dbReference type="NCBI Taxonomy" id="2606681"/>
    <lineage>
        <taxon>Bacteria</taxon>
        <taxon>Pseudomonadati</taxon>
        <taxon>Pseudomonadota</taxon>
        <taxon>Betaproteobacteria</taxon>
        <taxon>Burkholderiales</taxon>
        <taxon>Comamonadaceae</taxon>
        <taxon>Ramlibacter</taxon>
    </lineage>
</organism>
<keyword evidence="9 17" id="KW-0378">Hydrolase</keyword>
<dbReference type="GO" id="GO:0004623">
    <property type="term" value="F:phospholipase A2 activity"/>
    <property type="evidence" value="ECO:0007669"/>
    <property type="project" value="UniProtKB-EC"/>
</dbReference>
<comment type="subunit">
    <text evidence="4 17">Homodimer; dimerization is reversible, and the dimeric form is the active one.</text>
</comment>
<evidence type="ECO:0000256" key="9">
    <source>
        <dbReference type="ARBA" id="ARBA00022801"/>
    </source>
</evidence>
<evidence type="ECO:0000256" key="14">
    <source>
        <dbReference type="ARBA" id="ARBA00023237"/>
    </source>
</evidence>
<proteinExistence type="inferred from homology"/>
<evidence type="ECO:0000313" key="19">
    <source>
        <dbReference type="EMBL" id="NKE68580.1"/>
    </source>
</evidence>
<comment type="caution">
    <text evidence="19">The sequence shown here is derived from an EMBL/GenBank/DDBJ whole genome shotgun (WGS) entry which is preliminary data.</text>
</comment>
<sequence length="361" mass="40274">MTGEARMRRTTAARRQAWWLGVAALAWSTTGAAQGVAECVMEADNQLRLACYDRLFRERKPAGPAARPVAAAPTEPAQPADRPETLLVSTAFTKAWELTPEAKRGTFVVRTYLPNFILPLHATSSINRTPTSPTRGVTTGRPDYKPLEAKMQVSLRAKVAEGLVLPDADLWFAFTQRSLWQVWNRQESSPFRSTDYQPEAIYVIPVPPRLGALPGGWQWRMAQLGIAHQSNGQGGSLSRSWNRVYASAAFDHGEFGLVLRGFRRLGEKTNDDNPDMSRHIGNTEVMASWLPGLATASLTWRTHPRALDRGSLQFDWTYPVSVKQPAGLRWYAQVFTGYGETLLDYNHRQTSLGLGLTLFQF</sequence>
<dbReference type="GO" id="GO:0016042">
    <property type="term" value="P:lipid catabolic process"/>
    <property type="evidence" value="ECO:0007669"/>
    <property type="project" value="UniProtKB-KW"/>
</dbReference>
<evidence type="ECO:0000256" key="2">
    <source>
        <dbReference type="ARBA" id="ARBA00001604"/>
    </source>
</evidence>
<dbReference type="SUPFAM" id="SSF56931">
    <property type="entry name" value="Outer membrane phospholipase A (OMPLA)"/>
    <property type="match status" value="1"/>
</dbReference>
<feature type="compositionally biased region" description="Low complexity" evidence="18">
    <location>
        <begin position="62"/>
        <end position="77"/>
    </location>
</feature>
<accession>A0A7X6DK16</accession>
<evidence type="ECO:0000313" key="20">
    <source>
        <dbReference type="Proteomes" id="UP000521868"/>
    </source>
</evidence>
<feature type="binding site" description="in dimeric form" evidence="16">
    <location>
        <position position="272"/>
    </location>
    <ligand>
        <name>Ca(2+)</name>
        <dbReference type="ChEBI" id="CHEBI:29108"/>
        <label>1</label>
    </ligand>
</feature>
<evidence type="ECO:0000256" key="16">
    <source>
        <dbReference type="PIRSR" id="PIRSR603187-2"/>
    </source>
</evidence>
<dbReference type="EC" id="3.1.1.32" evidence="17"/>
<feature type="active site" description="Proton acceptor" evidence="15">
    <location>
        <position position="228"/>
    </location>
</feature>
<feature type="binding site" description="in dimeric form" evidence="16">
    <location>
        <position position="188"/>
    </location>
    <ligand>
        <name>Ca(2+)</name>
        <dbReference type="ChEBI" id="CHEBI:29108"/>
        <label>1</label>
    </ligand>
</feature>
<evidence type="ECO:0000256" key="7">
    <source>
        <dbReference type="ARBA" id="ARBA00022723"/>
    </source>
</evidence>
<comment type="subcellular location">
    <subcellularLocation>
        <location evidence="17">Cell outer membrane</location>
        <topology evidence="17">Multi-pass membrane protein</topology>
    </subcellularLocation>
    <text evidence="17">One of the very few enzymes located there.</text>
</comment>
<keyword evidence="8" id="KW-0732">Signal</keyword>
<comment type="cofactor">
    <cofactor evidence="17">
        <name>Ca(2+)</name>
        <dbReference type="ChEBI" id="CHEBI:29108"/>
    </cofactor>
    <text evidence="17">Binds 1 Ca(2+) ion per monomer. In the dimeric form the Ca(2+) is bound by different amino acids with binding of each Ca(2+) shared with ligands coming from each monomer. The Ca(2+) ion may have a role in catalysis.</text>
</comment>
<evidence type="ECO:0000256" key="17">
    <source>
        <dbReference type="RuleBase" id="RU366027"/>
    </source>
</evidence>
<comment type="function">
    <text evidence="17">Hydrolysis of phosphatidylcholine with phospholipase A2 (EC 3.1.1.4) and phospholipase A1 (EC 3.1.1.32) activities.</text>
</comment>
<dbReference type="GO" id="GO:0009279">
    <property type="term" value="C:cell outer membrane"/>
    <property type="evidence" value="ECO:0007669"/>
    <property type="project" value="UniProtKB-SubCell"/>
</dbReference>
<evidence type="ECO:0000256" key="15">
    <source>
        <dbReference type="PIRSR" id="PIRSR603187-1"/>
    </source>
</evidence>
<comment type="catalytic activity">
    <reaction evidence="2 17">
        <text>a 1,2-diacyl-sn-glycero-3-phosphocholine + H2O = a 1-acyl-sn-glycero-3-phosphocholine + a fatty acid + H(+)</text>
        <dbReference type="Rhea" id="RHEA:15801"/>
        <dbReference type="ChEBI" id="CHEBI:15377"/>
        <dbReference type="ChEBI" id="CHEBI:15378"/>
        <dbReference type="ChEBI" id="CHEBI:28868"/>
        <dbReference type="ChEBI" id="CHEBI:57643"/>
        <dbReference type="ChEBI" id="CHEBI:58168"/>
        <dbReference type="EC" id="3.1.1.4"/>
    </reaction>
</comment>
<comment type="similarity">
    <text evidence="3 17">Belongs to the phospholipase A1 family.</text>
</comment>
<dbReference type="GO" id="GO:0046872">
    <property type="term" value="F:metal ion binding"/>
    <property type="evidence" value="ECO:0007669"/>
    <property type="project" value="UniProtKB-KW"/>
</dbReference>
<keyword evidence="20" id="KW-1185">Reference proteome</keyword>
<dbReference type="EC" id="3.1.1.4" evidence="17"/>
<reference evidence="19 20" key="1">
    <citation type="journal article" date="2020" name="Nature">
        <title>Bacterial chemolithoautotrophy via manganese oxidation.</title>
        <authorList>
            <person name="Yu H."/>
            <person name="Leadbetter J.R."/>
        </authorList>
    </citation>
    <scope>NUCLEOTIDE SEQUENCE [LARGE SCALE GENOMIC DNA]</scope>
    <source>
        <strain evidence="19 20">RBP-1</strain>
    </source>
</reference>
<feature type="region of interest" description="Disordered" evidence="18">
    <location>
        <begin position="62"/>
        <end position="81"/>
    </location>
</feature>
<evidence type="ECO:0000256" key="10">
    <source>
        <dbReference type="ARBA" id="ARBA00022837"/>
    </source>
</evidence>
<protein>
    <recommendedName>
        <fullName evidence="17">Phospholipase A1</fullName>
        <ecNumber evidence="17">3.1.1.32</ecNumber>
        <ecNumber evidence="17">3.1.1.4</ecNumber>
    </recommendedName>
    <alternativeName>
        <fullName evidence="17">Phosphatidylcholine 1-acylhydrolase</fullName>
    </alternativeName>
</protein>
<dbReference type="InterPro" id="IPR003187">
    <property type="entry name" value="PLipase_A1"/>
</dbReference>
<comment type="catalytic activity">
    <reaction evidence="1 17">
        <text>a 1,2-diacyl-sn-glycero-3-phosphocholine + H2O = a 2-acyl-sn-glycero-3-phosphocholine + a fatty acid + H(+)</text>
        <dbReference type="Rhea" id="RHEA:18689"/>
        <dbReference type="ChEBI" id="CHEBI:15377"/>
        <dbReference type="ChEBI" id="CHEBI:15378"/>
        <dbReference type="ChEBI" id="CHEBI:28868"/>
        <dbReference type="ChEBI" id="CHEBI:57643"/>
        <dbReference type="ChEBI" id="CHEBI:57875"/>
        <dbReference type="EC" id="3.1.1.32"/>
    </reaction>
</comment>
<gene>
    <name evidence="19" type="ORF">RAMLITH_22425</name>
</gene>
<keyword evidence="13" id="KW-0472">Membrane</keyword>
<evidence type="ECO:0000256" key="5">
    <source>
        <dbReference type="ARBA" id="ARBA00022452"/>
    </source>
</evidence>
<dbReference type="Proteomes" id="UP000521868">
    <property type="component" value="Unassembled WGS sequence"/>
</dbReference>
<dbReference type="GO" id="GO:0008970">
    <property type="term" value="F:phospholipase A1 activity"/>
    <property type="evidence" value="ECO:0007669"/>
    <property type="project" value="UniProtKB-EC"/>
</dbReference>
<dbReference type="InterPro" id="IPR036541">
    <property type="entry name" value="PLipase_A1_sf"/>
</dbReference>
<feature type="active site" description="Nucleophile" evidence="15">
    <location>
        <position position="230"/>
    </location>
</feature>
<evidence type="ECO:0000256" key="1">
    <source>
        <dbReference type="ARBA" id="ARBA00000111"/>
    </source>
</evidence>
<dbReference type="PANTHER" id="PTHR40457:SF1">
    <property type="entry name" value="PHOSPHOLIPASE A1"/>
    <property type="match status" value="1"/>
</dbReference>
<keyword evidence="5" id="KW-1134">Transmembrane beta strand</keyword>
<keyword evidence="7 16" id="KW-0479">Metal-binding</keyword>
<evidence type="ECO:0000256" key="3">
    <source>
        <dbReference type="ARBA" id="ARBA00010525"/>
    </source>
</evidence>
<keyword evidence="14 17" id="KW-0998">Cell outer membrane</keyword>
<evidence type="ECO:0000256" key="8">
    <source>
        <dbReference type="ARBA" id="ARBA00022729"/>
    </source>
</evidence>
<evidence type="ECO:0000256" key="13">
    <source>
        <dbReference type="ARBA" id="ARBA00023136"/>
    </source>
</evidence>
<dbReference type="EMBL" id="VTOX01000011">
    <property type="protein sequence ID" value="NKE68580.1"/>
    <property type="molecule type" value="Genomic_DNA"/>
</dbReference>
<evidence type="ECO:0000256" key="4">
    <source>
        <dbReference type="ARBA" id="ARBA00011702"/>
    </source>
</evidence>
<keyword evidence="6" id="KW-0812">Transmembrane</keyword>
<evidence type="ECO:0000256" key="11">
    <source>
        <dbReference type="ARBA" id="ARBA00022963"/>
    </source>
</evidence>
<dbReference type="Pfam" id="PF02253">
    <property type="entry name" value="PLA1"/>
    <property type="match status" value="1"/>
</dbReference>
<dbReference type="AlphaFoldDB" id="A0A7X6DK16"/>
<dbReference type="CDD" id="cd00541">
    <property type="entry name" value="OMPLA"/>
    <property type="match status" value="1"/>
</dbReference>
<name>A0A7X6DK16_9BURK</name>
<feature type="binding site" description="in dimeric form" evidence="16">
    <location>
        <position position="238"/>
    </location>
    <ligand>
        <name>Ca(2+)</name>
        <dbReference type="ChEBI" id="CHEBI:29108"/>
        <label>1</label>
    </ligand>
</feature>